<organism evidence="2">
    <name type="scientific">marine sediment metagenome</name>
    <dbReference type="NCBI Taxonomy" id="412755"/>
    <lineage>
        <taxon>unclassified sequences</taxon>
        <taxon>metagenomes</taxon>
        <taxon>ecological metagenomes</taxon>
    </lineage>
</organism>
<sequence length="424" mass="46511">MTKRTFVFAVILIICASFCLTQEKSPSVIAIKGASIIPVVGEDITEGIILIKDGLIEAVGKNIDIPAGAKIIEAEGLFAYPGMIDGSCYLGLQEISSIRATVDYKETGRINPQVRTVEALRPDSMHIPISRSNGITAALVAPSAGLISGQSGLIRLVGWTPEEMIIKSPIAMHIQFPSLPRLRRRRETQPPEQASKQVKELKEILKQARYYQKRKDAAKKNLRLHLPEFDEKLEFLLPVVNGELPVMISVHADKDIKAAIKFVKDEKLKAIFLGVTDGWKVAEDIKKSGIPVIFSSLNSVPPKWEDGYDAFYRNPGVLAKAGVKFAFSSGSASLAKDLPYHAAKAAAFGLDKKEALKGVTIYPAQIFGVDKMMGSLEKGKVANIVLADGDILELRTNIKHVFIDGKEVDTSSIYTELLEKFKKR</sequence>
<dbReference type="InterPro" id="IPR011059">
    <property type="entry name" value="Metal-dep_hydrolase_composite"/>
</dbReference>
<dbReference type="InterPro" id="IPR051781">
    <property type="entry name" value="Metallo-dep_Hydrolase"/>
</dbReference>
<dbReference type="InterPro" id="IPR006680">
    <property type="entry name" value="Amidohydro-rel"/>
</dbReference>
<evidence type="ECO:0000313" key="2">
    <source>
        <dbReference type="EMBL" id="KKM94672.1"/>
    </source>
</evidence>
<gene>
    <name evidence="2" type="ORF">LCGC14_1195950</name>
</gene>
<protein>
    <recommendedName>
        <fullName evidence="1">Amidohydrolase-related domain-containing protein</fullName>
    </recommendedName>
</protein>
<dbReference type="SUPFAM" id="SSF51338">
    <property type="entry name" value="Composite domain of metallo-dependent hydrolases"/>
    <property type="match status" value="1"/>
</dbReference>
<dbReference type="Gene3D" id="3.20.20.140">
    <property type="entry name" value="Metal-dependent hydrolases"/>
    <property type="match status" value="1"/>
</dbReference>
<name>A0A0F9PNA7_9ZZZZ</name>
<dbReference type="InterPro" id="IPR032466">
    <property type="entry name" value="Metal_Hydrolase"/>
</dbReference>
<dbReference type="PANTHER" id="PTHR43135:SF3">
    <property type="entry name" value="ALPHA-D-RIBOSE 1-METHYLPHOSPHONATE 5-TRIPHOSPHATE DIPHOSPHATASE"/>
    <property type="match status" value="1"/>
</dbReference>
<dbReference type="Gene3D" id="2.30.40.10">
    <property type="entry name" value="Urease, subunit C, domain 1"/>
    <property type="match status" value="1"/>
</dbReference>
<dbReference type="GO" id="GO:0016810">
    <property type="term" value="F:hydrolase activity, acting on carbon-nitrogen (but not peptide) bonds"/>
    <property type="evidence" value="ECO:0007669"/>
    <property type="project" value="InterPro"/>
</dbReference>
<dbReference type="SUPFAM" id="SSF51556">
    <property type="entry name" value="Metallo-dependent hydrolases"/>
    <property type="match status" value="1"/>
</dbReference>
<comment type="caution">
    <text evidence="2">The sequence shown here is derived from an EMBL/GenBank/DDBJ whole genome shotgun (WGS) entry which is preliminary data.</text>
</comment>
<evidence type="ECO:0000259" key="1">
    <source>
        <dbReference type="Pfam" id="PF01979"/>
    </source>
</evidence>
<accession>A0A0F9PNA7</accession>
<proteinExistence type="predicted"/>
<feature type="domain" description="Amidohydrolase-related" evidence="1">
    <location>
        <begin position="320"/>
        <end position="408"/>
    </location>
</feature>
<dbReference type="EMBL" id="LAZR01006108">
    <property type="protein sequence ID" value="KKM94672.1"/>
    <property type="molecule type" value="Genomic_DNA"/>
</dbReference>
<reference evidence="2" key="1">
    <citation type="journal article" date="2015" name="Nature">
        <title>Complex archaea that bridge the gap between prokaryotes and eukaryotes.</title>
        <authorList>
            <person name="Spang A."/>
            <person name="Saw J.H."/>
            <person name="Jorgensen S.L."/>
            <person name="Zaremba-Niedzwiedzka K."/>
            <person name="Martijn J."/>
            <person name="Lind A.E."/>
            <person name="van Eijk R."/>
            <person name="Schleper C."/>
            <person name="Guy L."/>
            <person name="Ettema T.J."/>
        </authorList>
    </citation>
    <scope>NUCLEOTIDE SEQUENCE</scope>
</reference>
<dbReference type="PANTHER" id="PTHR43135">
    <property type="entry name" value="ALPHA-D-RIBOSE 1-METHYLPHOSPHONATE 5-TRIPHOSPHATE DIPHOSPHATASE"/>
    <property type="match status" value="1"/>
</dbReference>
<dbReference type="Pfam" id="PF01979">
    <property type="entry name" value="Amidohydro_1"/>
    <property type="match status" value="1"/>
</dbReference>
<dbReference type="AlphaFoldDB" id="A0A0F9PNA7"/>